<evidence type="ECO:0008006" key="3">
    <source>
        <dbReference type="Google" id="ProtNLM"/>
    </source>
</evidence>
<dbReference type="InterPro" id="IPR010828">
    <property type="entry name" value="Atf2/Sli1-like"/>
</dbReference>
<dbReference type="Proteomes" id="UP000033140">
    <property type="component" value="Unassembled WGS sequence"/>
</dbReference>
<dbReference type="AlphaFoldDB" id="A0A0E9NIH9"/>
<dbReference type="Gene3D" id="3.30.559.10">
    <property type="entry name" value="Chloramphenicol acetyltransferase-like domain"/>
    <property type="match status" value="1"/>
</dbReference>
<evidence type="ECO:0000313" key="1">
    <source>
        <dbReference type="EMBL" id="GAO49618.1"/>
    </source>
</evidence>
<sequence>MVTVSYSGHCERLRDGERAHCRAARTPKPSAAATPYTVHVSKITGTPYTTMDPLQSPVKRRLRTNWVQPVTLERRLGNYERYSLARTSAGFSPIIVILAGVSSQTSIDNLKSRIYLLLSAFPLLRSRIAGTKTREPSFQPGDVEVEDVLHSEESMASENEIMAREMAIGAKFNVEKGPLWRVGVYKPSQCGGAHFVAATFSHCVTDGLGAVTAIKLLLSDTEIEGAEGLPPSLESTIDVRPSVSKLVRVIAGDLIAPKLPSFLRPTSKAWPSQVQAQPHHCRIDLKSLHFSPGILTSLRRVSKQHNVSIHTILHTIAVASLRWASSSPDITTETPISLRGAGGSLAHPPTTGNYVCTQRTTWTRLYESTKFWELANRYQDKLKDPWEREEAVSGIGMLGYIPDPDPENLPLTGWEEFLLDKAASTSPFAASFELSNLGAVDPLPGVERLWFAQSANPVGSALNVNVVGSTGDGGLGVTVTWRSGAFGGDEVVDGFLDVFQRGLERVAEGRVDEGNAPFYQTSFICVNQHLIAYVSNLG</sequence>
<dbReference type="STRING" id="698492.A0A0E9NIH9"/>
<name>A0A0E9NIH9_SAICN</name>
<gene>
    <name evidence="1" type="ORF">G7K_3767-t1</name>
</gene>
<evidence type="ECO:0000313" key="2">
    <source>
        <dbReference type="Proteomes" id="UP000033140"/>
    </source>
</evidence>
<reference evidence="1 2" key="1">
    <citation type="journal article" date="2011" name="J. Gen. Appl. Microbiol.">
        <title>Draft genome sequencing of the enigmatic yeast Saitoella complicata.</title>
        <authorList>
            <person name="Nishida H."/>
            <person name="Hamamoto M."/>
            <person name="Sugiyama J."/>
        </authorList>
    </citation>
    <scope>NUCLEOTIDE SEQUENCE [LARGE SCALE GENOMIC DNA]</scope>
    <source>
        <strain evidence="1 2">NRRL Y-17804</strain>
    </source>
</reference>
<dbReference type="SUPFAM" id="SSF52777">
    <property type="entry name" value="CoA-dependent acyltransferases"/>
    <property type="match status" value="2"/>
</dbReference>
<accession>A0A0E9NIH9</accession>
<dbReference type="Pfam" id="PF07247">
    <property type="entry name" value="AATase"/>
    <property type="match status" value="1"/>
</dbReference>
<dbReference type="InterPro" id="IPR052058">
    <property type="entry name" value="Alcohol_O-acetyltransferase"/>
</dbReference>
<reference evidence="1 2" key="3">
    <citation type="journal article" date="2015" name="Genome Announc.">
        <title>Draft Genome Sequence of the Archiascomycetous Yeast Saitoella complicata.</title>
        <authorList>
            <person name="Yamauchi K."/>
            <person name="Kondo S."/>
            <person name="Hamamoto M."/>
            <person name="Takahashi Y."/>
            <person name="Ogura Y."/>
            <person name="Hayashi T."/>
            <person name="Nishida H."/>
        </authorList>
    </citation>
    <scope>NUCLEOTIDE SEQUENCE [LARGE SCALE GENOMIC DNA]</scope>
    <source>
        <strain evidence="1 2">NRRL Y-17804</strain>
    </source>
</reference>
<proteinExistence type="predicted"/>
<protein>
    <recommendedName>
        <fullName evidence="3">Diacylglycerol O-acyltransferase</fullName>
    </recommendedName>
</protein>
<reference evidence="1 2" key="2">
    <citation type="journal article" date="2014" name="J. Gen. Appl. Microbiol.">
        <title>The early diverging ascomycetous budding yeast Saitoella complicata has three histone deacetylases belonging to the Clr6, Hos2, and Rpd3 lineages.</title>
        <authorList>
            <person name="Nishida H."/>
            <person name="Matsumoto T."/>
            <person name="Kondo S."/>
            <person name="Hamamoto M."/>
            <person name="Yoshikawa H."/>
        </authorList>
    </citation>
    <scope>NUCLEOTIDE SEQUENCE [LARGE SCALE GENOMIC DNA]</scope>
    <source>
        <strain evidence="1 2">NRRL Y-17804</strain>
    </source>
</reference>
<keyword evidence="2" id="KW-1185">Reference proteome</keyword>
<comment type="caution">
    <text evidence="1">The sequence shown here is derived from an EMBL/GenBank/DDBJ whole genome shotgun (WGS) entry which is preliminary data.</text>
</comment>
<dbReference type="InterPro" id="IPR023213">
    <property type="entry name" value="CAT-like_dom_sf"/>
</dbReference>
<dbReference type="Gene3D" id="3.30.559.30">
    <property type="entry name" value="Nonribosomal peptide synthetase, condensation domain"/>
    <property type="match status" value="1"/>
</dbReference>
<dbReference type="PANTHER" id="PTHR28037">
    <property type="entry name" value="ALCOHOL O-ACETYLTRANSFERASE 1-RELATED"/>
    <property type="match status" value="1"/>
</dbReference>
<dbReference type="PANTHER" id="PTHR28037:SF1">
    <property type="entry name" value="ALCOHOL O-ACETYLTRANSFERASE 1-RELATED"/>
    <property type="match status" value="1"/>
</dbReference>
<dbReference type="EMBL" id="BACD03000024">
    <property type="protein sequence ID" value="GAO49618.1"/>
    <property type="molecule type" value="Genomic_DNA"/>
</dbReference>
<dbReference type="OMA" id="TWAQSHT"/>
<organism evidence="1 2">
    <name type="scientific">Saitoella complicata (strain BCRC 22490 / CBS 7301 / JCM 7358 / NBRC 10748 / NRRL Y-17804)</name>
    <dbReference type="NCBI Taxonomy" id="698492"/>
    <lineage>
        <taxon>Eukaryota</taxon>
        <taxon>Fungi</taxon>
        <taxon>Dikarya</taxon>
        <taxon>Ascomycota</taxon>
        <taxon>Taphrinomycotina</taxon>
        <taxon>Taphrinomycotina incertae sedis</taxon>
        <taxon>Saitoella</taxon>
    </lineage>
</organism>